<proteinExistence type="predicted"/>
<reference evidence="1 2" key="1">
    <citation type="submission" date="2014-04" db="EMBL/GenBank/DDBJ databases">
        <authorList>
            <consortium name="DOE Joint Genome Institute"/>
            <person name="Kuo A."/>
            <person name="Gay G."/>
            <person name="Dore J."/>
            <person name="Kohler A."/>
            <person name="Nagy L.G."/>
            <person name="Floudas D."/>
            <person name="Copeland A."/>
            <person name="Barry K.W."/>
            <person name="Cichocki N."/>
            <person name="Veneault-Fourrey C."/>
            <person name="LaButti K."/>
            <person name="Lindquist E.A."/>
            <person name="Lipzen A."/>
            <person name="Lundell T."/>
            <person name="Morin E."/>
            <person name="Murat C."/>
            <person name="Sun H."/>
            <person name="Tunlid A."/>
            <person name="Henrissat B."/>
            <person name="Grigoriev I.V."/>
            <person name="Hibbett D.S."/>
            <person name="Martin F."/>
            <person name="Nordberg H.P."/>
            <person name="Cantor M.N."/>
            <person name="Hua S.X."/>
        </authorList>
    </citation>
    <scope>NUCLEOTIDE SEQUENCE [LARGE SCALE GENOMIC DNA]</scope>
    <source>
        <strain evidence="2">h7</strain>
    </source>
</reference>
<dbReference type="AlphaFoldDB" id="A0A0C3CDF7"/>
<keyword evidence="2" id="KW-1185">Reference proteome</keyword>
<name>A0A0C3CDF7_HEBCY</name>
<protein>
    <submittedName>
        <fullName evidence="1">Uncharacterized protein</fullName>
    </submittedName>
</protein>
<gene>
    <name evidence="1" type="ORF">M413DRAFT_152123</name>
</gene>
<accession>A0A0C3CDF7</accession>
<sequence length="147" mass="16692">MLPRGGKGRLDWYLERPWCFPPSRSMLTHLPVVNRYVVDTAQKLRFVPRLILRGTKRFLGNVAGASPAYKTPNVKYLEERPPKVSRDVLDHVKTDILPVPRGGLTRNESRNPEHLLPGNVLFGLKTSCTVQGNIRSPRCTDCDHRLP</sequence>
<evidence type="ECO:0000313" key="2">
    <source>
        <dbReference type="Proteomes" id="UP000053424"/>
    </source>
</evidence>
<dbReference type="EMBL" id="KN831780">
    <property type="protein sequence ID" value="KIM41611.1"/>
    <property type="molecule type" value="Genomic_DNA"/>
</dbReference>
<dbReference type="Proteomes" id="UP000053424">
    <property type="component" value="Unassembled WGS sequence"/>
</dbReference>
<organism evidence="1 2">
    <name type="scientific">Hebeloma cylindrosporum</name>
    <dbReference type="NCBI Taxonomy" id="76867"/>
    <lineage>
        <taxon>Eukaryota</taxon>
        <taxon>Fungi</taxon>
        <taxon>Dikarya</taxon>
        <taxon>Basidiomycota</taxon>
        <taxon>Agaricomycotina</taxon>
        <taxon>Agaricomycetes</taxon>
        <taxon>Agaricomycetidae</taxon>
        <taxon>Agaricales</taxon>
        <taxon>Agaricineae</taxon>
        <taxon>Hymenogastraceae</taxon>
        <taxon>Hebeloma</taxon>
    </lineage>
</organism>
<dbReference type="HOGENOM" id="CLU_1768300_0_0_1"/>
<evidence type="ECO:0000313" key="1">
    <source>
        <dbReference type="EMBL" id="KIM41611.1"/>
    </source>
</evidence>
<reference evidence="2" key="2">
    <citation type="submission" date="2015-01" db="EMBL/GenBank/DDBJ databases">
        <title>Evolutionary Origins and Diversification of the Mycorrhizal Mutualists.</title>
        <authorList>
            <consortium name="DOE Joint Genome Institute"/>
            <consortium name="Mycorrhizal Genomics Consortium"/>
            <person name="Kohler A."/>
            <person name="Kuo A."/>
            <person name="Nagy L.G."/>
            <person name="Floudas D."/>
            <person name="Copeland A."/>
            <person name="Barry K.W."/>
            <person name="Cichocki N."/>
            <person name="Veneault-Fourrey C."/>
            <person name="LaButti K."/>
            <person name="Lindquist E.A."/>
            <person name="Lipzen A."/>
            <person name="Lundell T."/>
            <person name="Morin E."/>
            <person name="Murat C."/>
            <person name="Riley R."/>
            <person name="Ohm R."/>
            <person name="Sun H."/>
            <person name="Tunlid A."/>
            <person name="Henrissat B."/>
            <person name="Grigoriev I.V."/>
            <person name="Hibbett D.S."/>
            <person name="Martin F."/>
        </authorList>
    </citation>
    <scope>NUCLEOTIDE SEQUENCE [LARGE SCALE GENOMIC DNA]</scope>
    <source>
        <strain evidence="2">h7</strain>
    </source>
</reference>